<evidence type="ECO:0000256" key="6">
    <source>
        <dbReference type="HAMAP-Rule" id="MF_01518"/>
    </source>
</evidence>
<evidence type="ECO:0000259" key="8">
    <source>
        <dbReference type="Pfam" id="PF13382"/>
    </source>
</evidence>
<dbReference type="Pfam" id="PF13382">
    <property type="entry name" value="Adenine_deam_C"/>
    <property type="match status" value="1"/>
</dbReference>
<dbReference type="InterPro" id="IPR011059">
    <property type="entry name" value="Metal-dep_hydrolase_composite"/>
</dbReference>
<dbReference type="PANTHER" id="PTHR11113:SF2">
    <property type="entry name" value="ADENINE DEAMINASE"/>
    <property type="match status" value="1"/>
</dbReference>
<evidence type="ECO:0000256" key="2">
    <source>
        <dbReference type="ARBA" id="ARBA00012782"/>
    </source>
</evidence>
<dbReference type="EMBL" id="MAGO01000001">
    <property type="protein sequence ID" value="OCC16308.1"/>
    <property type="molecule type" value="Genomic_DNA"/>
</dbReference>
<comment type="similarity">
    <text evidence="1 6">Belongs to the metallo-dependent hydrolases superfamily. Adenine deaminase family.</text>
</comment>
<evidence type="ECO:0000313" key="9">
    <source>
        <dbReference type="EMBL" id="OCC16308.1"/>
    </source>
</evidence>
<evidence type="ECO:0000256" key="1">
    <source>
        <dbReference type="ARBA" id="ARBA00006773"/>
    </source>
</evidence>
<dbReference type="SUPFAM" id="SSF51556">
    <property type="entry name" value="Metallo-dependent hydrolases"/>
    <property type="match status" value="1"/>
</dbReference>
<dbReference type="GO" id="GO:0006146">
    <property type="term" value="P:adenine catabolic process"/>
    <property type="evidence" value="ECO:0007669"/>
    <property type="project" value="InterPro"/>
</dbReference>
<protein>
    <recommendedName>
        <fullName evidence="2 6">Adenine deaminase</fullName>
        <shortName evidence="6">Adenase</shortName>
        <shortName evidence="6">Adenine aminase</shortName>
        <ecNumber evidence="2 6">3.5.4.2</ecNumber>
    </recommendedName>
</protein>
<evidence type="ECO:0000313" key="10">
    <source>
        <dbReference type="Proteomes" id="UP000093080"/>
    </source>
</evidence>
<dbReference type="Proteomes" id="UP000093080">
    <property type="component" value="Unassembled WGS sequence"/>
</dbReference>
<dbReference type="InterPro" id="IPR006680">
    <property type="entry name" value="Amidohydro-rel"/>
</dbReference>
<keyword evidence="4 6" id="KW-0464">Manganese</keyword>
<evidence type="ECO:0000256" key="4">
    <source>
        <dbReference type="ARBA" id="ARBA00023211"/>
    </source>
</evidence>
<dbReference type="Pfam" id="PF01979">
    <property type="entry name" value="Amidohydro_1"/>
    <property type="match status" value="1"/>
</dbReference>
<feature type="domain" description="Amidohydrolase-related" evidence="7">
    <location>
        <begin position="69"/>
        <end position="351"/>
    </location>
</feature>
<dbReference type="GO" id="GO:0000034">
    <property type="term" value="F:adenine deaminase activity"/>
    <property type="evidence" value="ECO:0007669"/>
    <property type="project" value="UniProtKB-UniRule"/>
</dbReference>
<dbReference type="PATRIC" id="fig|1156395.6.peg.123"/>
<comment type="catalytic activity">
    <reaction evidence="5 6">
        <text>adenine + H2O + H(+) = hypoxanthine + NH4(+)</text>
        <dbReference type="Rhea" id="RHEA:23688"/>
        <dbReference type="ChEBI" id="CHEBI:15377"/>
        <dbReference type="ChEBI" id="CHEBI:15378"/>
        <dbReference type="ChEBI" id="CHEBI:16708"/>
        <dbReference type="ChEBI" id="CHEBI:17368"/>
        <dbReference type="ChEBI" id="CHEBI:28938"/>
        <dbReference type="EC" id="3.5.4.2"/>
    </reaction>
</comment>
<proteinExistence type="inferred from homology"/>
<evidence type="ECO:0000256" key="3">
    <source>
        <dbReference type="ARBA" id="ARBA00022801"/>
    </source>
</evidence>
<dbReference type="OrthoDB" id="9775607at2"/>
<dbReference type="Gene3D" id="2.30.40.10">
    <property type="entry name" value="Urease, subunit C, domain 1"/>
    <property type="match status" value="1"/>
</dbReference>
<evidence type="ECO:0000256" key="5">
    <source>
        <dbReference type="ARBA" id="ARBA00047720"/>
    </source>
</evidence>
<dbReference type="NCBIfam" id="TIGR01178">
    <property type="entry name" value="ade"/>
    <property type="match status" value="1"/>
</dbReference>
<dbReference type="EC" id="3.5.4.2" evidence="2 6"/>
<dbReference type="AlphaFoldDB" id="A0A1B9F8P2"/>
<gene>
    <name evidence="6" type="primary">ade</name>
    <name evidence="9" type="ORF">DBT_0125</name>
</gene>
<dbReference type="PANTHER" id="PTHR11113">
    <property type="entry name" value="N-ACETYLGLUCOSAMINE-6-PHOSPHATE DEACETYLASE"/>
    <property type="match status" value="1"/>
</dbReference>
<dbReference type="InterPro" id="IPR006679">
    <property type="entry name" value="Adenine_deam"/>
</dbReference>
<reference evidence="9 10" key="1">
    <citation type="submission" date="2016-06" db="EMBL/GenBank/DDBJ databases">
        <title>Respiratory ammonification of nitrate coupled to the oxidation of elemental sulfur in deep-sea autotrophic thermophilic bacteria.</title>
        <authorList>
            <person name="Slobodkina G.B."/>
            <person name="Mardanov A.V."/>
            <person name="Ravin N.V."/>
            <person name="Frolova A.A."/>
            <person name="Viryasiv M.B."/>
            <person name="Chernyh N.A."/>
            <person name="Bonch-Osmolovskaya E.A."/>
            <person name="Slobodkin A.I."/>
        </authorList>
    </citation>
    <scope>NUCLEOTIDE SEQUENCE [LARGE SCALE GENOMIC DNA]</scope>
    <source>
        <strain evidence="9 10">S69</strain>
    </source>
</reference>
<organism evidence="9 10">
    <name type="scientific">Dissulfuribacter thermophilus</name>
    <dbReference type="NCBI Taxonomy" id="1156395"/>
    <lineage>
        <taxon>Bacteria</taxon>
        <taxon>Pseudomonadati</taxon>
        <taxon>Thermodesulfobacteriota</taxon>
        <taxon>Dissulfuribacteria</taxon>
        <taxon>Dissulfuribacterales</taxon>
        <taxon>Dissulfuribacteraceae</taxon>
        <taxon>Dissulfuribacter</taxon>
    </lineage>
</organism>
<keyword evidence="10" id="KW-1185">Reference proteome</keyword>
<comment type="caution">
    <text evidence="9">The sequence shown here is derived from an EMBL/GenBank/DDBJ whole genome shotgun (WGS) entry which is preliminary data.</text>
</comment>
<dbReference type="SUPFAM" id="SSF51338">
    <property type="entry name" value="Composite domain of metallo-dependent hydrolases"/>
    <property type="match status" value="1"/>
</dbReference>
<dbReference type="RefSeq" id="WP_067615404.1">
    <property type="nucleotide sequence ID" value="NZ_MAGO01000001.1"/>
</dbReference>
<feature type="domain" description="Adenine deaminase C-terminal" evidence="8">
    <location>
        <begin position="402"/>
        <end position="570"/>
    </location>
</feature>
<dbReference type="InterPro" id="IPR032466">
    <property type="entry name" value="Metal_Hydrolase"/>
</dbReference>
<dbReference type="InterPro" id="IPR026912">
    <property type="entry name" value="Adenine_deam_C"/>
</dbReference>
<dbReference type="STRING" id="1156395.DBT_0125"/>
<keyword evidence="3 6" id="KW-0378">Hydrolase</keyword>
<accession>A0A1B9F8P2</accession>
<dbReference type="Gene3D" id="3.20.20.140">
    <property type="entry name" value="Metal-dependent hydrolases"/>
    <property type="match status" value="1"/>
</dbReference>
<evidence type="ECO:0000259" key="7">
    <source>
        <dbReference type="Pfam" id="PF01979"/>
    </source>
</evidence>
<dbReference type="HAMAP" id="MF_01518">
    <property type="entry name" value="Adenine_deamin"/>
    <property type="match status" value="1"/>
</dbReference>
<name>A0A1B9F8P2_9BACT</name>
<comment type="cofactor">
    <cofactor evidence="6">
        <name>Mn(2+)</name>
        <dbReference type="ChEBI" id="CHEBI:29035"/>
    </cofactor>
</comment>
<sequence length="577" mass="62984">MDIKELKRLIDVASGRTEADILLKGCRLLNVFTGEIYTTNIAISGKWVAGISENYSKAKIVKDCKSKFAIPGLIDSHIHIESTMLSPREFTRAVIPHGTTTVVIDPHEIANVCGIAGIEYMLEAGKALPLNFYVMAPSCVPATDLETSGAEIRSDDLVELLKDTNIHGLGELMNFPGVVFNVDDVIEKITAAHQRGVLIDGHAPGLNGLPLNAYICAGIYSDHECSSPEEALKKIRRGMNIFIREGSGARNLNELLKAITIENYSNFSFATDDRHPDDLKDNGHIDDILRRAVSLGLPPIWAVKMATVNAARNLGLKMRGAIAPGYFADIVLVEDLRNFEVCEVIINGKLVYSDGTIQCDLKEIDSSSVNHTINIGNFSQDLLKLEAVPDHKVNIIKVIEHQIVTEWMIDKPKVENELVVSDPERDIIKIAVIERHKATGNIGIGLIHGLSIKDGAIASSVAHDSHNIITAGTSDREMALAIEHLRSIGGGFTVVKGDTVLASCPLPIAGLMSEDSYEDVADRLEEVINASKEIGIKLSNPFMTLSFMALPVIPKLKITDRGLVDVERFKLIGLWTK</sequence>
<dbReference type="CDD" id="cd01295">
    <property type="entry name" value="AdeC"/>
    <property type="match status" value="1"/>
</dbReference>